<dbReference type="RefSeq" id="WP_009180236.1">
    <property type="nucleotide sequence ID" value="NZ_CM001368.1"/>
</dbReference>
<dbReference type="eggNOG" id="ENOG5031822">
    <property type="taxonomic scope" value="Bacteria"/>
</dbReference>
<dbReference type="EMBL" id="CM001368">
    <property type="protein sequence ID" value="EHJ46812.1"/>
    <property type="molecule type" value="Genomic_DNA"/>
</dbReference>
<dbReference type="OrthoDB" id="5459197at2"/>
<gene>
    <name evidence="2" type="ORF">DFW101_0795</name>
</gene>
<reference evidence="3" key="1">
    <citation type="journal article" date="2015" name="Genome Announc.">
        <title>High-Quality Draft Genome Sequence of Desulfovibrio carbinoliphilus FW-101-2B, an Organic Acid-Oxidizing Sulfate-Reducing Bacterium Isolated from Uranium(VI)-Contaminated Groundwater.</title>
        <authorList>
            <person name="Ramsay B.D."/>
            <person name="Hwang C."/>
            <person name="Woo H.L."/>
            <person name="Carroll S.L."/>
            <person name="Lucas S."/>
            <person name="Han J."/>
            <person name="Lapidus A.L."/>
            <person name="Cheng J.F."/>
            <person name="Goodwin L.A."/>
            <person name="Pitluck S."/>
            <person name="Peters L."/>
            <person name="Chertkov O."/>
            <person name="Held B."/>
            <person name="Detter J.C."/>
            <person name="Han C.S."/>
            <person name="Tapia R."/>
            <person name="Land M.L."/>
            <person name="Hauser L.J."/>
            <person name="Kyrpides N.C."/>
            <person name="Ivanova N.N."/>
            <person name="Mikhailova N."/>
            <person name="Pagani I."/>
            <person name="Woyke T."/>
            <person name="Arkin A.P."/>
            <person name="Dehal P."/>
            <person name="Chivian D."/>
            <person name="Criddle C.S."/>
            <person name="Wu W."/>
            <person name="Chakraborty R."/>
            <person name="Hazen T.C."/>
            <person name="Fields M.W."/>
        </authorList>
    </citation>
    <scope>NUCLEOTIDE SEQUENCE [LARGE SCALE GENOMIC DNA]</scope>
    <source>
        <strain evidence="3">FW-101-2B</strain>
    </source>
</reference>
<keyword evidence="1" id="KW-0175">Coiled coil</keyword>
<evidence type="ECO:0000313" key="3">
    <source>
        <dbReference type="Proteomes" id="UP000004662"/>
    </source>
</evidence>
<evidence type="ECO:0000256" key="1">
    <source>
        <dbReference type="SAM" id="Coils"/>
    </source>
</evidence>
<keyword evidence="3" id="KW-1185">Reference proteome</keyword>
<organism evidence="2 3">
    <name type="scientific">Solidesulfovibrio carbinoliphilus subsp. oakridgensis</name>
    <dbReference type="NCBI Taxonomy" id="694327"/>
    <lineage>
        <taxon>Bacteria</taxon>
        <taxon>Pseudomonadati</taxon>
        <taxon>Thermodesulfobacteriota</taxon>
        <taxon>Desulfovibrionia</taxon>
        <taxon>Desulfovibrionales</taxon>
        <taxon>Desulfovibrionaceae</taxon>
        <taxon>Solidesulfovibrio</taxon>
    </lineage>
</organism>
<dbReference type="AlphaFoldDB" id="G7Q422"/>
<accession>G7Q422</accession>
<proteinExistence type="predicted"/>
<dbReference type="HOGENOM" id="CLU_2342244_0_0_7"/>
<dbReference type="Proteomes" id="UP000004662">
    <property type="component" value="Chromosome"/>
</dbReference>
<sequence length="97" mass="11111">MESIKACLPDMIRSRIEDLIDAQTVDEEMAARMNELGSLMAELQELAEGQENERLRQLAEDIPQLCDRIRRDYVAMAYRQGLVDGVRVKQTVSVEIE</sequence>
<name>G7Q422_9BACT</name>
<protein>
    <submittedName>
        <fullName evidence="2">Uncharacterized protein</fullName>
    </submittedName>
</protein>
<feature type="coiled-coil region" evidence="1">
    <location>
        <begin position="33"/>
        <end position="60"/>
    </location>
</feature>
<evidence type="ECO:0000313" key="2">
    <source>
        <dbReference type="EMBL" id="EHJ46812.1"/>
    </source>
</evidence>